<dbReference type="InterPro" id="IPR002750">
    <property type="entry name" value="CobE/GbiG_C"/>
</dbReference>
<dbReference type="Pfam" id="PF01890">
    <property type="entry name" value="CbiG_C"/>
    <property type="match status" value="1"/>
</dbReference>
<protein>
    <submittedName>
        <fullName evidence="3">Cobalt-precorrin-5A hydrolase</fullName>
        <ecNumber evidence="3">3.7.1.12</ecNumber>
    </submittedName>
</protein>
<dbReference type="GO" id="GO:0043779">
    <property type="term" value="F:cobalt-precorrin-5A acetaldehyde-lyase activity"/>
    <property type="evidence" value="ECO:0007669"/>
    <property type="project" value="UniProtKB-EC"/>
</dbReference>
<dbReference type="NCBIfam" id="NF004465">
    <property type="entry name" value="PRK05788.1-3"/>
    <property type="match status" value="1"/>
</dbReference>
<gene>
    <name evidence="3" type="primary">cbiG_5</name>
    <name evidence="3" type="ORF">SDC9_31784</name>
</gene>
<dbReference type="Gene3D" id="3.30.420.180">
    <property type="entry name" value="CobE/GbiG C-terminal domain"/>
    <property type="match status" value="1"/>
</dbReference>
<dbReference type="InterPro" id="IPR021744">
    <property type="entry name" value="CbiG_N"/>
</dbReference>
<dbReference type="EC" id="3.7.1.12" evidence="3"/>
<dbReference type="Gene3D" id="3.40.50.11220">
    <property type="match status" value="1"/>
</dbReference>
<evidence type="ECO:0000259" key="2">
    <source>
        <dbReference type="Pfam" id="PF11760"/>
    </source>
</evidence>
<sequence length="289" mass="30612">MKIVVVTLPRFREAGMRIAAFLEAELLPYSAEVFINLYGKYDAIVCVMSAGIAVRGCAPLLTDKWHDPAVIVVTPDLRYAVPVLGGHHGGNEVAKRLSDLGIEPVISTATEVMGRPSVEETARSGGFTIVNRSSTREVNGAILDGDVPIVRVQPPKIVVADSGVSVLVTDSRYVIGIGCRLGTTADEIRSAVSSACKDAGISEDSVTLYATTIKKFHEKGLHDGVASLSGNLIFLDDETINKQIPATPSRAEMLGLRGVAEPCALALSKTGTLILKKTVYGRVTVAIGK</sequence>
<dbReference type="InterPro" id="IPR038029">
    <property type="entry name" value="GbiG_N_sf"/>
</dbReference>
<dbReference type="Pfam" id="PF11760">
    <property type="entry name" value="CbiG_N"/>
    <property type="match status" value="1"/>
</dbReference>
<organism evidence="3">
    <name type="scientific">bioreactor metagenome</name>
    <dbReference type="NCBI Taxonomy" id="1076179"/>
    <lineage>
        <taxon>unclassified sequences</taxon>
        <taxon>metagenomes</taxon>
        <taxon>ecological metagenomes</taxon>
    </lineage>
</organism>
<accession>A0A644V3A7</accession>
<dbReference type="SUPFAM" id="SSF159664">
    <property type="entry name" value="CobE/GbiG C-terminal domain-like"/>
    <property type="match status" value="1"/>
</dbReference>
<evidence type="ECO:0000259" key="1">
    <source>
        <dbReference type="Pfam" id="PF01890"/>
    </source>
</evidence>
<dbReference type="InterPro" id="IPR036518">
    <property type="entry name" value="CobE/GbiG_C_sf"/>
</dbReference>
<keyword evidence="3" id="KW-0378">Hydrolase</keyword>
<dbReference type="PANTHER" id="PTHR37477">
    <property type="entry name" value="COBALT-PRECORRIN-5A HYDROLASE"/>
    <property type="match status" value="1"/>
</dbReference>
<dbReference type="AlphaFoldDB" id="A0A644V3A7"/>
<dbReference type="PANTHER" id="PTHR37477:SF1">
    <property type="entry name" value="COBALT-PRECORRIN-5A HYDROLASE"/>
    <property type="match status" value="1"/>
</dbReference>
<feature type="domain" description="Cobalamin synthesis G N-terminal" evidence="2">
    <location>
        <begin position="34"/>
        <end position="111"/>
    </location>
</feature>
<comment type="caution">
    <text evidence="3">The sequence shown here is derived from an EMBL/GenBank/DDBJ whole genome shotgun (WGS) entry which is preliminary data.</text>
</comment>
<feature type="domain" description="CobE/GbiG C-terminal" evidence="1">
    <location>
        <begin position="173"/>
        <end position="287"/>
    </location>
</feature>
<evidence type="ECO:0000313" key="3">
    <source>
        <dbReference type="EMBL" id="MPL85810.1"/>
    </source>
</evidence>
<reference evidence="3" key="1">
    <citation type="submission" date="2019-08" db="EMBL/GenBank/DDBJ databases">
        <authorList>
            <person name="Kucharzyk K."/>
            <person name="Murdoch R.W."/>
            <person name="Higgins S."/>
            <person name="Loffler F."/>
        </authorList>
    </citation>
    <scope>NUCLEOTIDE SEQUENCE</scope>
</reference>
<dbReference type="EMBL" id="VSSQ01000211">
    <property type="protein sequence ID" value="MPL85810.1"/>
    <property type="molecule type" value="Genomic_DNA"/>
</dbReference>
<dbReference type="GO" id="GO:0009236">
    <property type="term" value="P:cobalamin biosynthetic process"/>
    <property type="evidence" value="ECO:0007669"/>
    <property type="project" value="InterPro"/>
</dbReference>
<dbReference type="SUPFAM" id="SSF159672">
    <property type="entry name" value="CbiG N-terminal domain-like"/>
    <property type="match status" value="1"/>
</dbReference>
<dbReference type="InterPro" id="IPR052553">
    <property type="entry name" value="CbiG_hydrolase"/>
</dbReference>
<proteinExistence type="predicted"/>
<name>A0A644V3A7_9ZZZZ</name>